<dbReference type="EMBL" id="BAABHJ010000011">
    <property type="protein sequence ID" value="GAA4610062.1"/>
    <property type="molecule type" value="Genomic_DNA"/>
</dbReference>
<protein>
    <submittedName>
        <fullName evidence="2">Helix-turn-helix transcriptional regulator</fullName>
    </submittedName>
</protein>
<dbReference type="InterPro" id="IPR001387">
    <property type="entry name" value="Cro/C1-type_HTH"/>
</dbReference>
<reference evidence="3" key="1">
    <citation type="journal article" date="2019" name="Int. J. Syst. Evol. Microbiol.">
        <title>The Global Catalogue of Microorganisms (GCM) 10K type strain sequencing project: providing services to taxonomists for standard genome sequencing and annotation.</title>
        <authorList>
            <consortium name="The Broad Institute Genomics Platform"/>
            <consortium name="The Broad Institute Genome Sequencing Center for Infectious Disease"/>
            <person name="Wu L."/>
            <person name="Ma J."/>
        </authorList>
    </citation>
    <scope>NUCLEOTIDE SEQUENCE [LARGE SCALE GENOMIC DNA]</scope>
    <source>
        <strain evidence="3">JCM 17938</strain>
    </source>
</reference>
<gene>
    <name evidence="2" type="ORF">GCM10023195_41030</name>
</gene>
<dbReference type="PROSITE" id="PS50943">
    <property type="entry name" value="HTH_CROC1"/>
    <property type="match status" value="1"/>
</dbReference>
<comment type="caution">
    <text evidence="2">The sequence shown here is derived from an EMBL/GenBank/DDBJ whole genome shotgun (WGS) entry which is preliminary data.</text>
</comment>
<proteinExistence type="predicted"/>
<name>A0ABP8TMB0_9ACTN</name>
<dbReference type="SMART" id="SM00530">
    <property type="entry name" value="HTH_XRE"/>
    <property type="match status" value="1"/>
</dbReference>
<evidence type="ECO:0000313" key="2">
    <source>
        <dbReference type="EMBL" id="GAA4610062.1"/>
    </source>
</evidence>
<sequence length="282" mass="31467">MGKRGRATLRAQWLGHLLRDLREANGLTLKDAAEYLQRDLSMISRFETGVYPIRRGDVMALIDLYGVEEARQREILLHLATEVWQKGWWDKYSGQVDGSLIDLVWLESRAEYIGAYSIFPVTSLLQIRAYATALIRAADPDAPVESVERWVELRMSRQRILDGSVQLDVVLDEAALRRSVGGSEVMNAQIRHILTAAERPNVDIRVLPFTVGAHASPDGGFRLIKMADPFPKVAHVEGPGGSLYVESAEAERLAARYDRLRESALDPDDSIGFITALGKELA</sequence>
<dbReference type="InterPro" id="IPR043917">
    <property type="entry name" value="DUF5753"/>
</dbReference>
<dbReference type="Proteomes" id="UP001500212">
    <property type="component" value="Unassembled WGS sequence"/>
</dbReference>
<dbReference type="Pfam" id="PF13560">
    <property type="entry name" value="HTH_31"/>
    <property type="match status" value="1"/>
</dbReference>
<dbReference type="InterPro" id="IPR010982">
    <property type="entry name" value="Lambda_DNA-bd_dom_sf"/>
</dbReference>
<evidence type="ECO:0000313" key="3">
    <source>
        <dbReference type="Proteomes" id="UP001500212"/>
    </source>
</evidence>
<keyword evidence="3" id="KW-1185">Reference proteome</keyword>
<organism evidence="2 3">
    <name type="scientific">Actinoallomurus liliacearum</name>
    <dbReference type="NCBI Taxonomy" id="1080073"/>
    <lineage>
        <taxon>Bacteria</taxon>
        <taxon>Bacillati</taxon>
        <taxon>Actinomycetota</taxon>
        <taxon>Actinomycetes</taxon>
        <taxon>Streptosporangiales</taxon>
        <taxon>Thermomonosporaceae</taxon>
        <taxon>Actinoallomurus</taxon>
    </lineage>
</organism>
<dbReference type="Gene3D" id="1.10.260.40">
    <property type="entry name" value="lambda repressor-like DNA-binding domains"/>
    <property type="match status" value="1"/>
</dbReference>
<dbReference type="SUPFAM" id="SSF47413">
    <property type="entry name" value="lambda repressor-like DNA-binding domains"/>
    <property type="match status" value="1"/>
</dbReference>
<feature type="domain" description="HTH cro/C1-type" evidence="1">
    <location>
        <begin position="18"/>
        <end position="72"/>
    </location>
</feature>
<accession>A0ABP8TMB0</accession>
<evidence type="ECO:0000259" key="1">
    <source>
        <dbReference type="PROSITE" id="PS50943"/>
    </source>
</evidence>
<dbReference type="Pfam" id="PF19054">
    <property type="entry name" value="DUF5753"/>
    <property type="match status" value="1"/>
</dbReference>
<dbReference type="CDD" id="cd00093">
    <property type="entry name" value="HTH_XRE"/>
    <property type="match status" value="1"/>
</dbReference>